<evidence type="ECO:0000256" key="1">
    <source>
        <dbReference type="ARBA" id="ARBA00022574"/>
    </source>
</evidence>
<dbReference type="PANTHER" id="PTHR22847:SF637">
    <property type="entry name" value="WD REPEAT DOMAIN 5B"/>
    <property type="match status" value="1"/>
</dbReference>
<dbReference type="Gene3D" id="2.130.10.10">
    <property type="entry name" value="YVTN repeat-like/Quinoprotein amine dehydrogenase"/>
    <property type="match status" value="2"/>
</dbReference>
<dbReference type="InterPro" id="IPR015943">
    <property type="entry name" value="WD40/YVTN_repeat-like_dom_sf"/>
</dbReference>
<evidence type="ECO:0000313" key="6">
    <source>
        <dbReference type="EMBL" id="KOO20943.1"/>
    </source>
</evidence>
<dbReference type="PROSITE" id="PS50088">
    <property type="entry name" value="ANK_REPEAT"/>
    <property type="match status" value="4"/>
</dbReference>
<keyword evidence="2" id="KW-0677">Repeat</keyword>
<dbReference type="Gene3D" id="3.80.10.10">
    <property type="entry name" value="Ribonuclease Inhibitor"/>
    <property type="match status" value="1"/>
</dbReference>
<gene>
    <name evidence="6" type="ORF">Ctob_002175</name>
</gene>
<accession>A0A0M0J401</accession>
<dbReference type="Proteomes" id="UP000037460">
    <property type="component" value="Unassembled WGS sequence"/>
</dbReference>
<evidence type="ECO:0000313" key="7">
    <source>
        <dbReference type="Proteomes" id="UP000037460"/>
    </source>
</evidence>
<keyword evidence="1 4" id="KW-0853">WD repeat</keyword>
<name>A0A0M0J401_9EUKA</name>
<feature type="repeat" description="ANK" evidence="3">
    <location>
        <begin position="688"/>
        <end position="720"/>
    </location>
</feature>
<protein>
    <submittedName>
        <fullName evidence="6">Wd40 repeat-containing protein</fullName>
    </submittedName>
</protein>
<dbReference type="EMBL" id="JWZX01003400">
    <property type="protein sequence ID" value="KOO20943.1"/>
    <property type="molecule type" value="Genomic_DNA"/>
</dbReference>
<feature type="compositionally biased region" description="Low complexity" evidence="5">
    <location>
        <begin position="867"/>
        <end position="876"/>
    </location>
</feature>
<feature type="repeat" description="ANK" evidence="3">
    <location>
        <begin position="742"/>
        <end position="774"/>
    </location>
</feature>
<dbReference type="GO" id="GO:1990234">
    <property type="term" value="C:transferase complex"/>
    <property type="evidence" value="ECO:0007669"/>
    <property type="project" value="UniProtKB-ARBA"/>
</dbReference>
<reference evidence="7" key="1">
    <citation type="journal article" date="2015" name="PLoS Genet.">
        <title>Genome Sequence and Transcriptome Analyses of Chrysochromulina tobin: Metabolic Tools for Enhanced Algal Fitness in the Prominent Order Prymnesiales (Haptophyceae).</title>
        <authorList>
            <person name="Hovde B.T."/>
            <person name="Deodato C.R."/>
            <person name="Hunsperger H.M."/>
            <person name="Ryken S.A."/>
            <person name="Yost W."/>
            <person name="Jha R.K."/>
            <person name="Patterson J."/>
            <person name="Monnat R.J. Jr."/>
            <person name="Barlow S.B."/>
            <person name="Starkenburg S.R."/>
            <person name="Cattolico R.A."/>
        </authorList>
    </citation>
    <scope>NUCLEOTIDE SEQUENCE</scope>
    <source>
        <strain evidence="7">CCMP291</strain>
    </source>
</reference>
<dbReference type="InterPro" id="IPR002110">
    <property type="entry name" value="Ankyrin_rpt"/>
</dbReference>
<dbReference type="Pfam" id="PF13516">
    <property type="entry name" value="LRR_6"/>
    <property type="match status" value="1"/>
</dbReference>
<feature type="repeat" description="WD" evidence="4">
    <location>
        <begin position="385"/>
        <end position="419"/>
    </location>
</feature>
<feature type="repeat" description="ANK" evidence="3">
    <location>
        <begin position="654"/>
        <end position="686"/>
    </location>
</feature>
<dbReference type="InterPro" id="IPR001680">
    <property type="entry name" value="WD40_rpt"/>
</dbReference>
<dbReference type="OrthoDB" id="341259at2759"/>
<dbReference type="Pfam" id="PF12796">
    <property type="entry name" value="Ank_2"/>
    <property type="match status" value="2"/>
</dbReference>
<feature type="repeat" description="WD" evidence="4">
    <location>
        <begin position="470"/>
        <end position="492"/>
    </location>
</feature>
<evidence type="ECO:0000256" key="2">
    <source>
        <dbReference type="ARBA" id="ARBA00022737"/>
    </source>
</evidence>
<feature type="repeat" description="WD" evidence="4">
    <location>
        <begin position="337"/>
        <end position="378"/>
    </location>
</feature>
<feature type="repeat" description="ANK" evidence="3">
    <location>
        <begin position="621"/>
        <end position="653"/>
    </location>
</feature>
<evidence type="ECO:0000256" key="4">
    <source>
        <dbReference type="PROSITE-ProRule" id="PRU00221"/>
    </source>
</evidence>
<dbReference type="SMART" id="SM00248">
    <property type="entry name" value="ANK"/>
    <property type="match status" value="6"/>
</dbReference>
<organism evidence="6 7">
    <name type="scientific">Chrysochromulina tobinii</name>
    <dbReference type="NCBI Taxonomy" id="1460289"/>
    <lineage>
        <taxon>Eukaryota</taxon>
        <taxon>Haptista</taxon>
        <taxon>Haptophyta</taxon>
        <taxon>Prymnesiophyceae</taxon>
        <taxon>Prymnesiales</taxon>
        <taxon>Chrysochromulinaceae</taxon>
        <taxon>Chrysochromulina</taxon>
    </lineage>
</organism>
<dbReference type="SMART" id="SM00368">
    <property type="entry name" value="LRR_RI"/>
    <property type="match status" value="1"/>
</dbReference>
<proteinExistence type="predicted"/>
<dbReference type="Pfam" id="PF00400">
    <property type="entry name" value="WD40"/>
    <property type="match status" value="4"/>
</dbReference>
<dbReference type="SMART" id="SM00320">
    <property type="entry name" value="WD40"/>
    <property type="match status" value="5"/>
</dbReference>
<dbReference type="InterPro" id="IPR036770">
    <property type="entry name" value="Ankyrin_rpt-contain_sf"/>
</dbReference>
<dbReference type="SUPFAM" id="SSF52047">
    <property type="entry name" value="RNI-like"/>
    <property type="match status" value="1"/>
</dbReference>
<dbReference type="PROSITE" id="PS50082">
    <property type="entry name" value="WD_REPEATS_2"/>
    <property type="match status" value="4"/>
</dbReference>
<dbReference type="InterPro" id="IPR036322">
    <property type="entry name" value="WD40_repeat_dom_sf"/>
</dbReference>
<feature type="region of interest" description="Disordered" evidence="5">
    <location>
        <begin position="847"/>
        <end position="891"/>
    </location>
</feature>
<keyword evidence="3" id="KW-0040">ANK repeat</keyword>
<dbReference type="PANTHER" id="PTHR22847">
    <property type="entry name" value="WD40 REPEAT PROTEIN"/>
    <property type="match status" value="1"/>
</dbReference>
<evidence type="ECO:0000256" key="5">
    <source>
        <dbReference type="SAM" id="MobiDB-lite"/>
    </source>
</evidence>
<dbReference type="AlphaFoldDB" id="A0A0M0J401"/>
<comment type="caution">
    <text evidence="6">The sequence shown here is derived from an EMBL/GenBank/DDBJ whole genome shotgun (WGS) entry which is preliminary data.</text>
</comment>
<dbReference type="PROSITE" id="PS50297">
    <property type="entry name" value="ANK_REP_REGION"/>
    <property type="match status" value="3"/>
</dbReference>
<dbReference type="InterPro" id="IPR001611">
    <property type="entry name" value="Leu-rich_rpt"/>
</dbReference>
<dbReference type="SUPFAM" id="SSF50978">
    <property type="entry name" value="WD40 repeat-like"/>
    <property type="match status" value="1"/>
</dbReference>
<dbReference type="InterPro" id="IPR032675">
    <property type="entry name" value="LRR_dom_sf"/>
</dbReference>
<sequence>MTSLPMATPSSIFMESADLLYYMVGHLDFTSCLAAASACKTLRRAITDITDVDVEKLIETGRPWEVAVAGRMLPRLARLHGYGFVVDVTEVRVAITAKAALKVVDVIAITAKAALNSCIPGVTASPPLKLMVAAVACAGSGSGVVRDIPLQQMRESSVTELDLSYKQLEGPAVILVAFLIPAMTVLTSLNLSSNNIGPEGAKALAPAIAASPVLAECNVLHNNLDIESAKMLAKIGTEKGIMLSGIKRGQKEADFYKRRLGPADAILIASDIRAMPLLASLNLSQNQLCGMDWHYGSAGTYVAEGINAIAAAICAMPGLTDCDLRYTDMEKAGSSTLLLHENVVNALQLNHDGSLLATCGNDKKVTTWSMPDGHKAKELPLDGWIKAVAFSRGGEMLAAGGATSAVHVWDVPSYAHRHALPHEGTVNAVAFSSDGSKLASGGMDKYVLSLAFAPAMHQGTGLPMIYPPILASGGGDRRVSIWNVQTGELKSSLQRDSTVYALRFSPAGDLLASGGGDKQVSLWSRHGRLLSESPALDGAIKALGFSASGTDVACASGKEVRLYTISVDTGTGEARLKPHMNEEMSRIVNLPLLRATKEGDLETVDHLLEVGMVDINFPNQHGDTPLILACWYGHKYITARLLDNGALLNLTNCDGNCALNVAAYRGNAEAVEMLLRHKATVDVPDNMTGKTALVKAAYVGHTPTAINLLDAKANVNHADTQGYTALAFATSFNHEYMLQDVFGITPLIHAAARGRLETVQLLLQHGARPLLVDSEGKTALDYAESANFQEIASELRDAARLSDSMPPSPSVSMGAAMGGMGFSADGSPTTPRMTPRAPMAHDIRNGILTPRVPKSGGGDMTARRLSSESPLGSLGSQPRSPSIMKEQLSPLPRDTLTSLSKKLVHLSIMLEQDTVLSDTSYPSFQLDSGRKSYRRR</sequence>
<feature type="repeat" description="WD" evidence="4">
    <location>
        <begin position="492"/>
        <end position="524"/>
    </location>
</feature>
<dbReference type="PROSITE" id="PS50294">
    <property type="entry name" value="WD_REPEATS_REGION"/>
    <property type="match status" value="2"/>
</dbReference>
<keyword evidence="7" id="KW-1185">Reference proteome</keyword>
<evidence type="ECO:0000256" key="3">
    <source>
        <dbReference type="PROSITE-ProRule" id="PRU00023"/>
    </source>
</evidence>
<dbReference type="SUPFAM" id="SSF48403">
    <property type="entry name" value="Ankyrin repeat"/>
    <property type="match status" value="1"/>
</dbReference>
<dbReference type="Gene3D" id="1.25.40.20">
    <property type="entry name" value="Ankyrin repeat-containing domain"/>
    <property type="match status" value="3"/>
</dbReference>